<comment type="caution">
    <text evidence="3">The sequence shown here is derived from an EMBL/GenBank/DDBJ whole genome shotgun (WGS) entry which is preliminary data.</text>
</comment>
<reference evidence="4" key="1">
    <citation type="submission" date="2016-09" db="EMBL/GenBank/DDBJ databases">
        <title>Genome Sequence of Bathymodiolus thermophilus sulfur-oxidizing gill endosymbiont.</title>
        <authorList>
            <person name="Ponnudurai R."/>
            <person name="Kleiner M."/>
            <person name="Sayavedra L."/>
            <person name="Thuermer A."/>
            <person name="Felbeck H."/>
            <person name="Schlueter R."/>
            <person name="Schweder T."/>
            <person name="Markert S."/>
        </authorList>
    </citation>
    <scope>NUCLEOTIDE SEQUENCE [LARGE SCALE GENOMIC DNA]</scope>
    <source>
        <strain evidence="4">BAT/CrabSpa'14</strain>
    </source>
</reference>
<evidence type="ECO:0000259" key="2">
    <source>
        <dbReference type="Pfam" id="PF00041"/>
    </source>
</evidence>
<dbReference type="Gene3D" id="2.60.40.10">
    <property type="entry name" value="Immunoglobulins"/>
    <property type="match status" value="1"/>
</dbReference>
<dbReference type="EMBL" id="MIQH01000808">
    <property type="protein sequence ID" value="OJA03293.1"/>
    <property type="molecule type" value="Genomic_DNA"/>
</dbReference>
<name>A0A1J8P2K2_9GAMM</name>
<dbReference type="Proteomes" id="UP000182798">
    <property type="component" value="Unassembled WGS sequence"/>
</dbReference>
<evidence type="ECO:0000256" key="1">
    <source>
        <dbReference type="SAM" id="SignalP"/>
    </source>
</evidence>
<accession>A0A1J8P2K2</accession>
<dbReference type="SUPFAM" id="SSF49265">
    <property type="entry name" value="Fibronectin type III"/>
    <property type="match status" value="1"/>
</dbReference>
<dbReference type="RefSeq" id="WP_143108842.1">
    <property type="nucleotide sequence ID" value="NZ_MIQH01000808.1"/>
</dbReference>
<feature type="domain" description="Fibronectin type-III" evidence="2">
    <location>
        <begin position="33"/>
        <end position="104"/>
    </location>
</feature>
<protein>
    <recommendedName>
        <fullName evidence="2">Fibronectin type-III domain-containing protein</fullName>
    </recommendedName>
</protein>
<organism evidence="3 4">
    <name type="scientific">Bathymodiolus thermophilus thioautotrophic gill symbiont</name>
    <dbReference type="NCBI Taxonomy" id="2360"/>
    <lineage>
        <taxon>Bacteria</taxon>
        <taxon>Pseudomonadati</taxon>
        <taxon>Pseudomonadota</taxon>
        <taxon>Gammaproteobacteria</taxon>
        <taxon>sulfur-oxidizing symbionts</taxon>
    </lineage>
</organism>
<dbReference type="Pfam" id="PF00041">
    <property type="entry name" value="fn3"/>
    <property type="match status" value="1"/>
</dbReference>
<gene>
    <name evidence="3" type="ORF">BGC33_02790</name>
</gene>
<dbReference type="PROSITE" id="PS51257">
    <property type="entry name" value="PROKAR_LIPOPROTEIN"/>
    <property type="match status" value="1"/>
</dbReference>
<sequence>MFNFLKYFLIVLTLVLQSCGSSGGGNSGSGLTQPTNLNAVAGDKLVNLSWNKVSGVDSYNVYHSTSNITSLSDLSKINTNTLAKTILNLTNNTKYYFVVTAVKGD</sequence>
<proteinExistence type="predicted"/>
<dbReference type="CDD" id="cd00063">
    <property type="entry name" value="FN3"/>
    <property type="match status" value="1"/>
</dbReference>
<keyword evidence="1" id="KW-0732">Signal</keyword>
<dbReference type="InterPro" id="IPR013783">
    <property type="entry name" value="Ig-like_fold"/>
</dbReference>
<evidence type="ECO:0000313" key="4">
    <source>
        <dbReference type="Proteomes" id="UP000182798"/>
    </source>
</evidence>
<feature type="non-terminal residue" evidence="3">
    <location>
        <position position="105"/>
    </location>
</feature>
<feature type="chain" id="PRO_5013267137" description="Fibronectin type-III domain-containing protein" evidence="1">
    <location>
        <begin position="24"/>
        <end position="105"/>
    </location>
</feature>
<dbReference type="InterPro" id="IPR036116">
    <property type="entry name" value="FN3_sf"/>
</dbReference>
<evidence type="ECO:0000313" key="3">
    <source>
        <dbReference type="EMBL" id="OJA03293.1"/>
    </source>
</evidence>
<dbReference type="InterPro" id="IPR003961">
    <property type="entry name" value="FN3_dom"/>
</dbReference>
<dbReference type="AlphaFoldDB" id="A0A1J8P2K2"/>
<feature type="signal peptide" evidence="1">
    <location>
        <begin position="1"/>
        <end position="23"/>
    </location>
</feature>